<dbReference type="VEuPathDB" id="TriTrypDB:TcG_08182"/>
<dbReference type="Proteomes" id="UP000246078">
    <property type="component" value="Unassembled WGS sequence"/>
</dbReference>
<accession>A0A2V2X316</accession>
<dbReference type="VEuPathDB" id="TriTrypDB:BCY84_10584"/>
<feature type="region of interest" description="Disordered" evidence="1">
    <location>
        <begin position="389"/>
        <end position="408"/>
    </location>
</feature>
<evidence type="ECO:0000256" key="1">
    <source>
        <dbReference type="SAM" id="MobiDB-lite"/>
    </source>
</evidence>
<evidence type="ECO:0000259" key="2">
    <source>
        <dbReference type="Pfam" id="PF01476"/>
    </source>
</evidence>
<dbReference type="VEuPathDB" id="TriTrypDB:TcCLB.503529.30"/>
<dbReference type="OMA" id="MCANAPV"/>
<evidence type="ECO:0000313" key="3">
    <source>
        <dbReference type="EMBL" id="PWV15208.1"/>
    </source>
</evidence>
<feature type="domain" description="LysM" evidence="2">
    <location>
        <begin position="479"/>
        <end position="499"/>
    </location>
</feature>
<gene>
    <name evidence="3" type="ORF">C3747_31g110</name>
</gene>
<evidence type="ECO:0000313" key="4">
    <source>
        <dbReference type="Proteomes" id="UP000246078"/>
    </source>
</evidence>
<dbReference type="VEuPathDB" id="TriTrypDB:TcYC6_0066430"/>
<dbReference type="Pfam" id="PF01476">
    <property type="entry name" value="LysM"/>
    <property type="match status" value="2"/>
</dbReference>
<dbReference type="VEuPathDB" id="TriTrypDB:C4B63_31g217"/>
<feature type="domain" description="LysM" evidence="2">
    <location>
        <begin position="129"/>
        <end position="154"/>
    </location>
</feature>
<comment type="caution">
    <text evidence="3">The sequence shown here is derived from an EMBL/GenBank/DDBJ whole genome shotgun (WGS) entry which is preliminary data.</text>
</comment>
<dbReference type="VEuPathDB" id="TriTrypDB:C3747_31g110"/>
<feature type="region of interest" description="Disordered" evidence="1">
    <location>
        <begin position="53"/>
        <end position="101"/>
    </location>
</feature>
<organism evidence="3 4">
    <name type="scientific">Trypanosoma cruzi</name>
    <dbReference type="NCBI Taxonomy" id="5693"/>
    <lineage>
        <taxon>Eukaryota</taxon>
        <taxon>Discoba</taxon>
        <taxon>Euglenozoa</taxon>
        <taxon>Kinetoplastea</taxon>
        <taxon>Metakinetoplastina</taxon>
        <taxon>Trypanosomatida</taxon>
        <taxon>Trypanosomatidae</taxon>
        <taxon>Trypanosoma</taxon>
        <taxon>Schizotrypanum</taxon>
    </lineage>
</organism>
<reference evidence="3 4" key="1">
    <citation type="journal article" date="2018" name="Microb. Genom.">
        <title>Expanding an expanded genome: long-read sequencing of Trypanosoma cruzi.</title>
        <authorList>
            <person name="Berna L."/>
            <person name="Rodriguez M."/>
            <person name="Chiribao M.L."/>
            <person name="Parodi-Talice A."/>
            <person name="Pita S."/>
            <person name="Rijo G."/>
            <person name="Alvarez-Valin F."/>
            <person name="Robello C."/>
        </authorList>
    </citation>
    <scope>NUCLEOTIDE SEQUENCE [LARGE SCALE GENOMIC DNA]</scope>
    <source>
        <strain evidence="3 4">TCC</strain>
    </source>
</reference>
<dbReference type="InterPro" id="IPR018392">
    <property type="entry name" value="LysM"/>
</dbReference>
<name>A0A2V2X316_TRYCR</name>
<dbReference type="OrthoDB" id="248656at2759"/>
<dbReference type="VEuPathDB" id="TriTrypDB:Tc_MARK_8880"/>
<dbReference type="AlphaFoldDB" id="A0A2V2X316"/>
<feature type="compositionally biased region" description="Polar residues" evidence="1">
    <location>
        <begin position="74"/>
        <end position="85"/>
    </location>
</feature>
<dbReference type="VEuPathDB" id="TriTrypDB:TcBrA4_0114110"/>
<dbReference type="EMBL" id="PRFC01000031">
    <property type="protein sequence ID" value="PWV15208.1"/>
    <property type="molecule type" value="Genomic_DNA"/>
</dbReference>
<dbReference type="VEuPathDB" id="TriTrypDB:TCSYLVIO_010504"/>
<dbReference type="VEuPathDB" id="TriTrypDB:TCDM_06174"/>
<dbReference type="VEuPathDB" id="TriTrypDB:C4B63_31g218"/>
<feature type="compositionally biased region" description="Basic and acidic residues" evidence="1">
    <location>
        <begin position="86"/>
        <end position="96"/>
    </location>
</feature>
<proteinExistence type="predicted"/>
<protein>
    <recommendedName>
        <fullName evidence="2">LysM domain-containing protein</fullName>
    </recommendedName>
</protein>
<sequence>MDGVRYQIEQLQHVLGQLDPHRKLAPEDASQLQLSLAKSTAIARRVVERQHRRTFPMRLAGAGADAGGRHERPTVSSPTFSSSGELRQKEGCDASRSDLTSAGKNKWVDATEAVSLHGERTRGEECRRETIRSIATQHGISVDEIRRYNPQLSFYNDEDVLPYNTYIKMKPQLNRRPHYENGTDKASSGHYAKETQHHADDTVCAALPIPLAPLPALQEANLHSMNTKSTVTRREESPLPCEPFIDCADSMKGLLMQLPSISPEGSFLERKENYVSYTTASDIHDRSHKKDVNSANCIKTPANASASAVSSTAFSVTEPSKGMLSAKNSAEMNTMTSEAVPSSHPCVSRIRKPPHTQCKTIVSSSSNDALLKYRNRPGIDDFDFSLTTESSSFHSTPTPTPNLSPQPNRTNIQMTYDDARGGALENALCQRSVPWPTHGRQTLNSAPEDLVENGLLESNELSPIPKASYQPVENWGDFDTINSIALQYNVSIKDVLKWNPYLLAYGADDPLPANFPILLPLPQQE</sequence>
<dbReference type="VEuPathDB" id="TriTrypDB:TcCL_ESM00736"/>
<dbReference type="VEuPathDB" id="TriTrypDB:TcCLB.511647.70"/>
<dbReference type="VEuPathDB" id="TriTrypDB:ECC02_000685"/>
<dbReference type="CDD" id="cd00118">
    <property type="entry name" value="LysM"/>
    <property type="match status" value="2"/>
</dbReference>